<dbReference type="PANTHER" id="PTHR22916">
    <property type="entry name" value="GLYCOSYLTRANSFERASE"/>
    <property type="match status" value="1"/>
</dbReference>
<keyword evidence="2" id="KW-0808">Transferase</keyword>
<dbReference type="EC" id="2.4.1.-" evidence="2"/>
<dbReference type="CDD" id="cd06433">
    <property type="entry name" value="GT_2_WfgS_like"/>
    <property type="match status" value="1"/>
</dbReference>
<evidence type="ECO:0000259" key="1">
    <source>
        <dbReference type="Pfam" id="PF00535"/>
    </source>
</evidence>
<keyword evidence="2" id="KW-0328">Glycosyltransferase</keyword>
<comment type="caution">
    <text evidence="2">The sequence shown here is derived from an EMBL/GenBank/DDBJ whole genome shotgun (WGS) entry which is preliminary data.</text>
</comment>
<dbReference type="InterPro" id="IPR029044">
    <property type="entry name" value="Nucleotide-diphossugar_trans"/>
</dbReference>
<dbReference type="Pfam" id="PF00535">
    <property type="entry name" value="Glycos_transf_2"/>
    <property type="match status" value="1"/>
</dbReference>
<gene>
    <name evidence="2" type="ORF">CLMAG_47250</name>
</gene>
<dbReference type="GO" id="GO:0016757">
    <property type="term" value="F:glycosyltransferase activity"/>
    <property type="evidence" value="ECO:0007669"/>
    <property type="project" value="UniProtKB-KW"/>
</dbReference>
<dbReference type="RefSeq" id="WP_066627877.1">
    <property type="nucleotide sequence ID" value="NZ_FQXL01000006.1"/>
</dbReference>
<accession>A0A162RD01</accession>
<dbReference type="PATRIC" id="fig|1121326.3.peg.4789"/>
<dbReference type="PANTHER" id="PTHR22916:SF67">
    <property type="entry name" value="COLANIC ACID BIOSYNTHESIS GLYCOSYL TRANSFERASE WCAE-RELATED"/>
    <property type="match status" value="1"/>
</dbReference>
<dbReference type="Proteomes" id="UP000076603">
    <property type="component" value="Unassembled WGS sequence"/>
</dbReference>
<sequence>MRISIITVCYKAKKELEITINSILKQDYNNIEFVIVDGNSQDGTLQVVNEYQQQLQQKGIKVLFSSESDKGIYDAMNKGMQRSSGEWCIYMNAGDVFYQDDALTSLSQYCTNDRDIIYGDVIHCYHNKMNIYKAKDDTELTFKKGMEFCHQSTLIRTSLLRKRGYDINYKIAGDYDFFVNAYKHSSKFYHVDCIVSVFQKDGISSTNAGLVKLENAQVQYKYELIKRNQYYRKIFKAKVFIFIRSLIPKSIVDRRHEKIMKTATGSWMSFHK</sequence>
<proteinExistence type="predicted"/>
<reference evidence="2 3" key="1">
    <citation type="submission" date="2016-04" db="EMBL/GenBank/DDBJ databases">
        <title>Genome sequence of Clostridium magnum DSM 2767.</title>
        <authorList>
            <person name="Poehlein A."/>
            <person name="Uhlig R."/>
            <person name="Fischer R."/>
            <person name="Bahl H."/>
            <person name="Daniel R."/>
        </authorList>
    </citation>
    <scope>NUCLEOTIDE SEQUENCE [LARGE SCALE GENOMIC DNA]</scope>
    <source>
        <strain evidence="2 3">DSM 2767</strain>
    </source>
</reference>
<protein>
    <submittedName>
        <fullName evidence="2">PGL/p-HBAD biosynthesis glycosyltransferase</fullName>
        <ecNumber evidence="2">2.4.1.-</ecNumber>
    </submittedName>
</protein>
<organism evidence="2 3">
    <name type="scientific">Clostridium magnum DSM 2767</name>
    <dbReference type="NCBI Taxonomy" id="1121326"/>
    <lineage>
        <taxon>Bacteria</taxon>
        <taxon>Bacillati</taxon>
        <taxon>Bacillota</taxon>
        <taxon>Clostridia</taxon>
        <taxon>Eubacteriales</taxon>
        <taxon>Clostridiaceae</taxon>
        <taxon>Clostridium</taxon>
    </lineage>
</organism>
<evidence type="ECO:0000313" key="2">
    <source>
        <dbReference type="EMBL" id="KZL89727.1"/>
    </source>
</evidence>
<dbReference type="EMBL" id="LWAE01000007">
    <property type="protein sequence ID" value="KZL89727.1"/>
    <property type="molecule type" value="Genomic_DNA"/>
</dbReference>
<dbReference type="OrthoDB" id="396512at2"/>
<name>A0A162RD01_9CLOT</name>
<evidence type="ECO:0000313" key="3">
    <source>
        <dbReference type="Proteomes" id="UP000076603"/>
    </source>
</evidence>
<dbReference type="STRING" id="1121326.CLMAG_47250"/>
<dbReference type="InterPro" id="IPR001173">
    <property type="entry name" value="Glyco_trans_2-like"/>
</dbReference>
<feature type="domain" description="Glycosyltransferase 2-like" evidence="1">
    <location>
        <begin position="4"/>
        <end position="145"/>
    </location>
</feature>
<dbReference type="SUPFAM" id="SSF53448">
    <property type="entry name" value="Nucleotide-diphospho-sugar transferases"/>
    <property type="match status" value="1"/>
</dbReference>
<keyword evidence="3" id="KW-1185">Reference proteome</keyword>
<dbReference type="AlphaFoldDB" id="A0A162RD01"/>
<dbReference type="Gene3D" id="3.90.550.10">
    <property type="entry name" value="Spore Coat Polysaccharide Biosynthesis Protein SpsA, Chain A"/>
    <property type="match status" value="1"/>
</dbReference>